<feature type="domain" description="DUF302" evidence="2">
    <location>
        <begin position="56"/>
        <end position="118"/>
    </location>
</feature>
<reference evidence="3 4" key="1">
    <citation type="submission" date="2017-06" db="EMBL/GenBank/DDBJ databases">
        <title>Azoarcus.</title>
        <authorList>
            <person name="Woo J.-H."/>
            <person name="Kim H.-S."/>
        </authorList>
    </citation>
    <scope>NUCLEOTIDE SEQUENCE [LARGE SCALE GENOMIC DNA]</scope>
    <source>
        <strain evidence="3 4">TSPY31</strain>
    </source>
</reference>
<dbReference type="EMBL" id="CP022187">
    <property type="protein sequence ID" value="AWI74744.1"/>
    <property type="molecule type" value="Genomic_DNA"/>
</dbReference>
<evidence type="ECO:0000313" key="4">
    <source>
        <dbReference type="Proteomes" id="UP000244930"/>
    </source>
</evidence>
<keyword evidence="1" id="KW-0732">Signal</keyword>
<dbReference type="PANTHER" id="PTHR38342:SF2">
    <property type="entry name" value="INNER MEMBRANE OR EXPORTED"/>
    <property type="match status" value="1"/>
</dbReference>
<name>A0A2U8GMK6_9RHOO</name>
<proteinExistence type="predicted"/>
<sequence length="150" mass="15723">MKFSRLLFAFTLASTVTAASAADGLIALKSPHSAKETMNRLEEQVKAKGLNVFARIDHAAGAAKIGKTLRPTEVLIFGNPQGGTPFMECAQTVGIDLPLKALVWEDASAQVWLGYNDPAYLAKRSDVADCAVVPNLQKALAGLAGAATAP</sequence>
<evidence type="ECO:0000256" key="1">
    <source>
        <dbReference type="SAM" id="SignalP"/>
    </source>
</evidence>
<dbReference type="AlphaFoldDB" id="A0A2U8GMK6"/>
<dbReference type="Proteomes" id="UP000244930">
    <property type="component" value="Chromosome"/>
</dbReference>
<gene>
    <name evidence="3" type="ORF">CEW83_05550</name>
</gene>
<dbReference type="RefSeq" id="WP_108948452.1">
    <property type="nucleotide sequence ID" value="NZ_CP022187.1"/>
</dbReference>
<dbReference type="KEGG" id="acom:CEW83_05550"/>
<keyword evidence="4" id="KW-1185">Reference proteome</keyword>
<evidence type="ECO:0000259" key="2">
    <source>
        <dbReference type="Pfam" id="PF03625"/>
    </source>
</evidence>
<feature type="signal peptide" evidence="1">
    <location>
        <begin position="1"/>
        <end position="21"/>
    </location>
</feature>
<dbReference type="Pfam" id="PF03625">
    <property type="entry name" value="DUF302"/>
    <property type="match status" value="1"/>
</dbReference>
<protein>
    <recommendedName>
        <fullName evidence="2">DUF302 domain-containing protein</fullName>
    </recommendedName>
</protein>
<accession>A0A2U8GMK6</accession>
<dbReference type="InterPro" id="IPR005180">
    <property type="entry name" value="DUF302"/>
</dbReference>
<dbReference type="Gene3D" id="3.30.310.70">
    <property type="entry name" value="TT1751-like domain"/>
    <property type="match status" value="1"/>
</dbReference>
<feature type="chain" id="PRO_5015940523" description="DUF302 domain-containing protein" evidence="1">
    <location>
        <begin position="22"/>
        <end position="150"/>
    </location>
</feature>
<dbReference type="PANTHER" id="PTHR38342">
    <property type="entry name" value="SLR5037 PROTEIN"/>
    <property type="match status" value="1"/>
</dbReference>
<evidence type="ECO:0000313" key="3">
    <source>
        <dbReference type="EMBL" id="AWI74744.1"/>
    </source>
</evidence>
<dbReference type="InterPro" id="IPR035923">
    <property type="entry name" value="TT1751-like_sf"/>
</dbReference>
<organism evidence="3 4">
    <name type="scientific">Parazoarcus communis</name>
    <dbReference type="NCBI Taxonomy" id="41977"/>
    <lineage>
        <taxon>Bacteria</taxon>
        <taxon>Pseudomonadati</taxon>
        <taxon>Pseudomonadota</taxon>
        <taxon>Betaproteobacteria</taxon>
        <taxon>Rhodocyclales</taxon>
        <taxon>Zoogloeaceae</taxon>
        <taxon>Parazoarcus</taxon>
    </lineage>
</organism>
<dbReference type="CDD" id="cd14797">
    <property type="entry name" value="DUF302"/>
    <property type="match status" value="1"/>
</dbReference>
<dbReference type="SUPFAM" id="SSF103247">
    <property type="entry name" value="TT1751-like"/>
    <property type="match status" value="1"/>
</dbReference>